<keyword evidence="2" id="KW-1185">Reference proteome</keyword>
<accession>A0A1M7YZQ0</accession>
<name>A0A1M7YZQ0_9VIBR</name>
<evidence type="ECO:0000313" key="1">
    <source>
        <dbReference type="EMBL" id="SHO58138.1"/>
    </source>
</evidence>
<dbReference type="Proteomes" id="UP000184600">
    <property type="component" value="Unassembled WGS sequence"/>
</dbReference>
<organism evidence="1 2">
    <name type="scientific">Vibrio quintilis</name>
    <dbReference type="NCBI Taxonomy" id="1117707"/>
    <lineage>
        <taxon>Bacteria</taxon>
        <taxon>Pseudomonadati</taxon>
        <taxon>Pseudomonadota</taxon>
        <taxon>Gammaproteobacteria</taxon>
        <taxon>Vibrionales</taxon>
        <taxon>Vibrionaceae</taxon>
        <taxon>Vibrio</taxon>
    </lineage>
</organism>
<dbReference type="AlphaFoldDB" id="A0A1M7YZQ0"/>
<sequence length="39" mass="4564">MSDFEYDEDSLELLDAMEIGMNISELQQLMQETEAENNH</sequence>
<evidence type="ECO:0000313" key="2">
    <source>
        <dbReference type="Proteomes" id="UP000184600"/>
    </source>
</evidence>
<reference evidence="2" key="1">
    <citation type="submission" date="2016-12" db="EMBL/GenBank/DDBJ databases">
        <authorList>
            <person name="Rodrigo-Torres L."/>
            <person name="Arahal R.D."/>
            <person name="Lucena T."/>
        </authorList>
    </citation>
    <scope>NUCLEOTIDE SEQUENCE [LARGE SCALE GENOMIC DNA]</scope>
</reference>
<protein>
    <submittedName>
        <fullName evidence="1">Uncharacterized protein</fullName>
    </submittedName>
</protein>
<proteinExistence type="predicted"/>
<dbReference type="EMBL" id="FRFG01000055">
    <property type="protein sequence ID" value="SHO58138.1"/>
    <property type="molecule type" value="Genomic_DNA"/>
</dbReference>
<gene>
    <name evidence="1" type="ORF">VQ7734_03908</name>
</gene>